<dbReference type="OMA" id="AQASVWK"/>
<dbReference type="Gene3D" id="3.10.105.10">
    <property type="entry name" value="Dipeptide-binding Protein, Domain 3"/>
    <property type="match status" value="1"/>
</dbReference>
<dbReference type="GO" id="GO:0043190">
    <property type="term" value="C:ATP-binding cassette (ABC) transporter complex"/>
    <property type="evidence" value="ECO:0007669"/>
    <property type="project" value="InterPro"/>
</dbReference>
<dbReference type="GO" id="GO:0030288">
    <property type="term" value="C:outer membrane-bounded periplasmic space"/>
    <property type="evidence" value="ECO:0007669"/>
    <property type="project" value="UniProtKB-ARBA"/>
</dbReference>
<feature type="domain" description="Solute-binding protein family 5" evidence="6">
    <location>
        <begin position="80"/>
        <end position="452"/>
    </location>
</feature>
<dbReference type="Gene3D" id="3.40.190.10">
    <property type="entry name" value="Periplasmic binding protein-like II"/>
    <property type="match status" value="1"/>
</dbReference>
<evidence type="ECO:0000313" key="7">
    <source>
        <dbReference type="EMBL" id="SSZ40729.1"/>
    </source>
</evidence>
<gene>
    <name evidence="7" type="primary">gsiB_2</name>
    <name evidence="7" type="ORF">NCTC12860_01885</name>
</gene>
<dbReference type="PANTHER" id="PTHR30290:SF10">
    <property type="entry name" value="PERIPLASMIC OLIGOPEPTIDE-BINDING PROTEIN-RELATED"/>
    <property type="match status" value="1"/>
</dbReference>
<dbReference type="SUPFAM" id="SSF53850">
    <property type="entry name" value="Periplasmic binding protein-like II"/>
    <property type="match status" value="1"/>
</dbReference>
<dbReference type="InterPro" id="IPR030678">
    <property type="entry name" value="Peptide/Ni-bd"/>
</dbReference>
<dbReference type="RefSeq" id="WP_015856296.1">
    <property type="nucleotide sequence ID" value="NZ_CACVBG010000010.1"/>
</dbReference>
<evidence type="ECO:0000313" key="8">
    <source>
        <dbReference type="Proteomes" id="UP000253846"/>
    </source>
</evidence>
<feature type="chain" id="PRO_5016327903" evidence="5">
    <location>
        <begin position="31"/>
        <end position="541"/>
    </location>
</feature>
<dbReference type="GO" id="GO:0015833">
    <property type="term" value="P:peptide transport"/>
    <property type="evidence" value="ECO:0007669"/>
    <property type="project" value="TreeGrafter"/>
</dbReference>
<evidence type="ECO:0000256" key="1">
    <source>
        <dbReference type="ARBA" id="ARBA00004418"/>
    </source>
</evidence>
<name>A0A336NP89_BARGR</name>
<evidence type="ECO:0000256" key="3">
    <source>
        <dbReference type="ARBA" id="ARBA00022448"/>
    </source>
</evidence>
<dbReference type="PANTHER" id="PTHR30290">
    <property type="entry name" value="PERIPLASMIC BINDING COMPONENT OF ABC TRANSPORTER"/>
    <property type="match status" value="1"/>
</dbReference>
<proteinExistence type="inferred from homology"/>
<dbReference type="InterPro" id="IPR039424">
    <property type="entry name" value="SBP_5"/>
</dbReference>
<dbReference type="Gene3D" id="3.90.76.10">
    <property type="entry name" value="Dipeptide-binding Protein, Domain 1"/>
    <property type="match status" value="1"/>
</dbReference>
<dbReference type="CDD" id="cd08512">
    <property type="entry name" value="PBP2_NikA_DppA_OppA_like_7"/>
    <property type="match status" value="1"/>
</dbReference>
<dbReference type="InterPro" id="IPR000914">
    <property type="entry name" value="SBP_5_dom"/>
</dbReference>
<organism evidence="7 8">
    <name type="scientific">Bartonella grahamii</name>
    <dbReference type="NCBI Taxonomy" id="33045"/>
    <lineage>
        <taxon>Bacteria</taxon>
        <taxon>Pseudomonadati</taxon>
        <taxon>Pseudomonadota</taxon>
        <taxon>Alphaproteobacteria</taxon>
        <taxon>Hyphomicrobiales</taxon>
        <taxon>Bartonellaceae</taxon>
        <taxon>Bartonella</taxon>
    </lineage>
</organism>
<evidence type="ECO:0000256" key="4">
    <source>
        <dbReference type="ARBA" id="ARBA00022729"/>
    </source>
</evidence>
<evidence type="ECO:0000256" key="2">
    <source>
        <dbReference type="ARBA" id="ARBA00005695"/>
    </source>
</evidence>
<comment type="subcellular location">
    <subcellularLocation>
        <location evidence="1">Periplasm</location>
    </subcellularLocation>
</comment>
<sequence length="541" mass="60522">MNSKKTILKSSSSLVAALVALGVVVQQVSAKTPANTLVMAWNLDAISTFDPAQSNDVYASEIIGNVCDNLVSTATDDPTKIVPSLATHWDVSGDDHSTVITFHLRDGLKFNDGRSANANDLVWGMKRIVKLQMANAAIFNEYGITEQNVDDALQAVDEKTVVMKFDKPYPAELILNNVFASRATALLDRKTIMKHEKNGDLGNQYLKTHAACVGPYQLKSWRPGEAILLRASSHYWGQAPKLKQIVIRHVAEPGTQRLLLQKHDIDVARNLTPEDLADLQKTTDVKVEKVLVPTMMYWGFNTTNPIFAKEKVRLAMRYLIDYEGLGKKLLKGIGIPRASFIPLGNFGALDEKEGQPFKLDIQKAKQLLAEAGYPNGFEANFLVSNTPYTLLLAQSLQDSAAQAGVRLKIERVAGTQLFSKVNARAFDTAFVGWNNDSADPHTMASRLVYNPDNRFEARNTAYPSWKHGYFDAKMNQKVEEALFQKDPQKRAQIYADLQRELMQKGPYAFIYQQYSVIAMTPDVKKWVWNSAPRIFYSKIEK</sequence>
<dbReference type="EMBL" id="UFTD01000002">
    <property type="protein sequence ID" value="SSZ40729.1"/>
    <property type="molecule type" value="Genomic_DNA"/>
</dbReference>
<keyword evidence="4 5" id="KW-0732">Signal</keyword>
<dbReference type="AlphaFoldDB" id="A0A336NP89"/>
<protein>
    <submittedName>
        <fullName evidence="7">Glutathione-binding protein gsiB</fullName>
    </submittedName>
</protein>
<dbReference type="GO" id="GO:1904680">
    <property type="term" value="F:peptide transmembrane transporter activity"/>
    <property type="evidence" value="ECO:0007669"/>
    <property type="project" value="TreeGrafter"/>
</dbReference>
<evidence type="ECO:0000256" key="5">
    <source>
        <dbReference type="SAM" id="SignalP"/>
    </source>
</evidence>
<feature type="signal peptide" evidence="5">
    <location>
        <begin position="1"/>
        <end position="30"/>
    </location>
</feature>
<evidence type="ECO:0000259" key="6">
    <source>
        <dbReference type="Pfam" id="PF00496"/>
    </source>
</evidence>
<keyword evidence="3" id="KW-0813">Transport</keyword>
<dbReference type="Pfam" id="PF00496">
    <property type="entry name" value="SBP_bac_5"/>
    <property type="match status" value="1"/>
</dbReference>
<dbReference type="PIRSF" id="PIRSF002741">
    <property type="entry name" value="MppA"/>
    <property type="match status" value="1"/>
</dbReference>
<reference evidence="7 8" key="1">
    <citation type="submission" date="2018-06" db="EMBL/GenBank/DDBJ databases">
        <authorList>
            <consortium name="Pathogen Informatics"/>
            <person name="Doyle S."/>
        </authorList>
    </citation>
    <scope>NUCLEOTIDE SEQUENCE [LARGE SCALE GENOMIC DNA]</scope>
    <source>
        <strain evidence="7 8">NCTC12860</strain>
    </source>
</reference>
<dbReference type="Proteomes" id="UP000253846">
    <property type="component" value="Unassembled WGS sequence"/>
</dbReference>
<accession>A0A336NP89</accession>
<comment type="similarity">
    <text evidence="2">Belongs to the bacterial solute-binding protein 5 family.</text>
</comment>